<reference evidence="2 3" key="1">
    <citation type="submission" date="2019-03" db="EMBL/GenBank/DDBJ databases">
        <title>First draft genome of Liparis tanakae, snailfish: a comprehensive survey of snailfish specific genes.</title>
        <authorList>
            <person name="Kim W."/>
            <person name="Song I."/>
            <person name="Jeong J.-H."/>
            <person name="Kim D."/>
            <person name="Kim S."/>
            <person name="Ryu S."/>
            <person name="Song J.Y."/>
            <person name="Lee S.K."/>
        </authorList>
    </citation>
    <scope>NUCLEOTIDE SEQUENCE [LARGE SCALE GENOMIC DNA]</scope>
    <source>
        <tissue evidence="2">Muscle</tissue>
    </source>
</reference>
<feature type="region of interest" description="Disordered" evidence="1">
    <location>
        <begin position="212"/>
        <end position="239"/>
    </location>
</feature>
<dbReference type="Proteomes" id="UP000314294">
    <property type="component" value="Unassembled WGS sequence"/>
</dbReference>
<proteinExistence type="predicted"/>
<evidence type="ECO:0000256" key="1">
    <source>
        <dbReference type="SAM" id="MobiDB-lite"/>
    </source>
</evidence>
<gene>
    <name evidence="2" type="ORF">EYF80_057418</name>
</gene>
<sequence>MAMGSDSGTARSVSSRASRVGLLLGERERENRGASIGRPDTGRDGPSGTRFYLPGYLCRSGPEAEAGRRVLLLLHAFDPGAEVELHVEALLGAEDAEQRVDVALAGEVQARPDVAPRRHHTPRVPGEEEEEEEEEEEDEDEDEDEEEEEGSRRGGCGGPGAHRGCSLLTDSSSWVRCMSSWIFLTRGRQWAYAMSSFSTRLMPYSFKGKKETKEMKETKETEETSHDGGGRRGYRAAPETDTKVTHMVPEVVGTMGMSSASVGMDQGIWN</sequence>
<dbReference type="EMBL" id="SRLO01002707">
    <property type="protein sequence ID" value="TNN32423.1"/>
    <property type="molecule type" value="Genomic_DNA"/>
</dbReference>
<feature type="compositionally biased region" description="Basic and acidic residues" evidence="1">
    <location>
        <begin position="212"/>
        <end position="230"/>
    </location>
</feature>
<feature type="compositionally biased region" description="Acidic residues" evidence="1">
    <location>
        <begin position="127"/>
        <end position="149"/>
    </location>
</feature>
<protein>
    <submittedName>
        <fullName evidence="2">Uncharacterized protein</fullName>
    </submittedName>
</protein>
<organism evidence="2 3">
    <name type="scientific">Liparis tanakae</name>
    <name type="common">Tanaka's snailfish</name>
    <dbReference type="NCBI Taxonomy" id="230148"/>
    <lineage>
        <taxon>Eukaryota</taxon>
        <taxon>Metazoa</taxon>
        <taxon>Chordata</taxon>
        <taxon>Craniata</taxon>
        <taxon>Vertebrata</taxon>
        <taxon>Euteleostomi</taxon>
        <taxon>Actinopterygii</taxon>
        <taxon>Neopterygii</taxon>
        <taxon>Teleostei</taxon>
        <taxon>Neoteleostei</taxon>
        <taxon>Acanthomorphata</taxon>
        <taxon>Eupercaria</taxon>
        <taxon>Perciformes</taxon>
        <taxon>Cottioidei</taxon>
        <taxon>Cottales</taxon>
        <taxon>Liparidae</taxon>
        <taxon>Liparis</taxon>
    </lineage>
</organism>
<feature type="region of interest" description="Disordered" evidence="1">
    <location>
        <begin position="107"/>
        <end position="162"/>
    </location>
</feature>
<evidence type="ECO:0000313" key="2">
    <source>
        <dbReference type="EMBL" id="TNN32423.1"/>
    </source>
</evidence>
<keyword evidence="3" id="KW-1185">Reference proteome</keyword>
<accession>A0A4Z2EUH9</accession>
<comment type="caution">
    <text evidence="2">The sequence shown here is derived from an EMBL/GenBank/DDBJ whole genome shotgun (WGS) entry which is preliminary data.</text>
</comment>
<feature type="compositionally biased region" description="Low complexity" evidence="1">
    <location>
        <begin position="7"/>
        <end position="24"/>
    </location>
</feature>
<name>A0A4Z2EUH9_9TELE</name>
<dbReference type="AlphaFoldDB" id="A0A4Z2EUH9"/>
<feature type="region of interest" description="Disordered" evidence="1">
    <location>
        <begin position="1"/>
        <end position="49"/>
    </location>
</feature>
<evidence type="ECO:0000313" key="3">
    <source>
        <dbReference type="Proteomes" id="UP000314294"/>
    </source>
</evidence>